<reference evidence="3" key="1">
    <citation type="submission" date="2017-12" db="EMBL/GenBank/DDBJ databases">
        <authorList>
            <consortium name="DOE Joint Genome Institute"/>
            <person name="Mondo S.J."/>
            <person name="Kjaerbolling I."/>
            <person name="Vesth T.C."/>
            <person name="Frisvad J.C."/>
            <person name="Nybo J.L."/>
            <person name="Theobald S."/>
            <person name="Kuo A."/>
            <person name="Bowyer P."/>
            <person name="Matsuda Y."/>
            <person name="Lyhne E.K."/>
            <person name="Kogle M.E."/>
            <person name="Clum A."/>
            <person name="Lipzen A."/>
            <person name="Salamov A."/>
            <person name="Ngan C.Y."/>
            <person name="Daum C."/>
            <person name="Chiniquy J."/>
            <person name="Barry K."/>
            <person name="LaButti K."/>
            <person name="Haridas S."/>
            <person name="Simmons B.A."/>
            <person name="Magnuson J.K."/>
            <person name="Mortensen U.H."/>
            <person name="Larsen T.O."/>
            <person name="Grigoriev I.V."/>
            <person name="Baker S.E."/>
            <person name="Andersen M.R."/>
            <person name="Nordberg H.P."/>
            <person name="Cantor M.N."/>
            <person name="Hua S.X."/>
        </authorList>
    </citation>
    <scope>NUCLEOTIDE SEQUENCE [LARGE SCALE GENOMIC DNA]</scope>
    <source>
        <strain evidence="3">IBT 19404</strain>
    </source>
</reference>
<organism evidence="2 3">
    <name type="scientific">Aspergillus taichungensis</name>
    <dbReference type="NCBI Taxonomy" id="482145"/>
    <lineage>
        <taxon>Eukaryota</taxon>
        <taxon>Fungi</taxon>
        <taxon>Dikarya</taxon>
        <taxon>Ascomycota</taxon>
        <taxon>Pezizomycotina</taxon>
        <taxon>Eurotiomycetes</taxon>
        <taxon>Eurotiomycetidae</taxon>
        <taxon>Eurotiales</taxon>
        <taxon>Aspergillaceae</taxon>
        <taxon>Aspergillus</taxon>
        <taxon>Aspergillus subgen. Circumdati</taxon>
    </lineage>
</organism>
<feature type="compositionally biased region" description="Polar residues" evidence="1">
    <location>
        <begin position="1"/>
        <end position="13"/>
    </location>
</feature>
<evidence type="ECO:0000313" key="3">
    <source>
        <dbReference type="Proteomes" id="UP000235023"/>
    </source>
</evidence>
<evidence type="ECO:0000313" key="2">
    <source>
        <dbReference type="EMBL" id="PLN75960.1"/>
    </source>
</evidence>
<name>A0A2J5HG76_9EURO</name>
<proteinExistence type="predicted"/>
<gene>
    <name evidence="2" type="ORF">BDW42DRAFT_179643</name>
</gene>
<accession>A0A2J5HG76</accession>
<dbReference type="AlphaFoldDB" id="A0A2J5HG76"/>
<dbReference type="EMBL" id="KZ559631">
    <property type="protein sequence ID" value="PLN75960.1"/>
    <property type="molecule type" value="Genomic_DNA"/>
</dbReference>
<evidence type="ECO:0000256" key="1">
    <source>
        <dbReference type="SAM" id="MobiDB-lite"/>
    </source>
</evidence>
<keyword evidence="3" id="KW-1185">Reference proteome</keyword>
<feature type="compositionally biased region" description="Polar residues" evidence="1">
    <location>
        <begin position="37"/>
        <end position="49"/>
    </location>
</feature>
<protein>
    <submittedName>
        <fullName evidence="2">Uncharacterized protein</fullName>
    </submittedName>
</protein>
<feature type="region of interest" description="Disordered" evidence="1">
    <location>
        <begin position="1"/>
        <end position="57"/>
    </location>
</feature>
<sequence>MTRLRSVQSSEYSIVNDGVSDGDGGKARLRRSMLRCENSSFPNPSNSHQYHPPVIHPPSDIPHSSFVTWNLTYCKPSWPGSGPRITKPTRGEET</sequence>
<dbReference type="Proteomes" id="UP000235023">
    <property type="component" value="Unassembled WGS sequence"/>
</dbReference>